<gene>
    <name evidence="1" type="ORF">FB45DRAFT_906157</name>
</gene>
<dbReference type="AlphaFoldDB" id="A0AAD7FSQ9"/>
<dbReference type="EMBL" id="JARKIF010000006">
    <property type="protein sequence ID" value="KAJ7636224.1"/>
    <property type="molecule type" value="Genomic_DNA"/>
</dbReference>
<evidence type="ECO:0000313" key="1">
    <source>
        <dbReference type="EMBL" id="KAJ7636224.1"/>
    </source>
</evidence>
<name>A0AAD7FSQ9_9AGAR</name>
<proteinExistence type="predicted"/>
<organism evidence="1 2">
    <name type="scientific">Roridomyces roridus</name>
    <dbReference type="NCBI Taxonomy" id="1738132"/>
    <lineage>
        <taxon>Eukaryota</taxon>
        <taxon>Fungi</taxon>
        <taxon>Dikarya</taxon>
        <taxon>Basidiomycota</taxon>
        <taxon>Agaricomycotina</taxon>
        <taxon>Agaricomycetes</taxon>
        <taxon>Agaricomycetidae</taxon>
        <taxon>Agaricales</taxon>
        <taxon>Marasmiineae</taxon>
        <taxon>Mycenaceae</taxon>
        <taxon>Roridomyces</taxon>
    </lineage>
</organism>
<evidence type="ECO:0000313" key="2">
    <source>
        <dbReference type="Proteomes" id="UP001221142"/>
    </source>
</evidence>
<sequence length="72" mass="7734">MQKWLTHASLIPRGVQAILCPPPKMCTSFPGRSTLFRSGFGAPVVRCIRSGSGIQQATLFLPSFPTATNTSI</sequence>
<comment type="caution">
    <text evidence="1">The sequence shown here is derived from an EMBL/GenBank/DDBJ whole genome shotgun (WGS) entry which is preliminary data.</text>
</comment>
<protein>
    <submittedName>
        <fullName evidence="1">Uncharacterized protein</fullName>
    </submittedName>
</protein>
<keyword evidence="2" id="KW-1185">Reference proteome</keyword>
<accession>A0AAD7FSQ9</accession>
<reference evidence="1" key="1">
    <citation type="submission" date="2023-03" db="EMBL/GenBank/DDBJ databases">
        <title>Massive genome expansion in bonnet fungi (Mycena s.s.) driven by repeated elements and novel gene families across ecological guilds.</title>
        <authorList>
            <consortium name="Lawrence Berkeley National Laboratory"/>
            <person name="Harder C.B."/>
            <person name="Miyauchi S."/>
            <person name="Viragh M."/>
            <person name="Kuo A."/>
            <person name="Thoen E."/>
            <person name="Andreopoulos B."/>
            <person name="Lu D."/>
            <person name="Skrede I."/>
            <person name="Drula E."/>
            <person name="Henrissat B."/>
            <person name="Morin E."/>
            <person name="Kohler A."/>
            <person name="Barry K."/>
            <person name="LaButti K."/>
            <person name="Morin E."/>
            <person name="Salamov A."/>
            <person name="Lipzen A."/>
            <person name="Mereny Z."/>
            <person name="Hegedus B."/>
            <person name="Baldrian P."/>
            <person name="Stursova M."/>
            <person name="Weitz H."/>
            <person name="Taylor A."/>
            <person name="Grigoriev I.V."/>
            <person name="Nagy L.G."/>
            <person name="Martin F."/>
            <person name="Kauserud H."/>
        </authorList>
    </citation>
    <scope>NUCLEOTIDE SEQUENCE</scope>
    <source>
        <strain evidence="1">9284</strain>
    </source>
</reference>
<dbReference type="Proteomes" id="UP001221142">
    <property type="component" value="Unassembled WGS sequence"/>
</dbReference>